<dbReference type="STRING" id="121845.A0A1S4EJA0"/>
<evidence type="ECO:0000313" key="6">
    <source>
        <dbReference type="RefSeq" id="XP_017302232.1"/>
    </source>
</evidence>
<dbReference type="GeneID" id="108253207"/>
<dbReference type="InterPro" id="IPR029047">
    <property type="entry name" value="HSP70_peptide-bd_sf"/>
</dbReference>
<evidence type="ECO:0000313" key="7">
    <source>
        <dbReference type="RefSeq" id="XP_017302233.1"/>
    </source>
</evidence>
<dbReference type="InterPro" id="IPR013126">
    <property type="entry name" value="Hsp_70_fam"/>
</dbReference>
<protein>
    <submittedName>
        <fullName evidence="6">Uncharacterized protein LOC108253207</fullName>
    </submittedName>
    <submittedName>
        <fullName evidence="7">Uncharacterized protein LOC108253208</fullName>
    </submittedName>
    <submittedName>
        <fullName evidence="8">Uncharacterized protein LOC108253508</fullName>
    </submittedName>
</protein>
<sequence length="519" mass="57852">MALLQISEPDDISVKNKCVSIGIDFGTTNSLVAIVRNNIPEVLKDKYGYFLIPSIVRYLPDGKIYVGKKAKITQNIDPKNTISSIKRFIARDLKNINTNSFPYDFQNKFGMLHIKTISGIKSPIEISAQIFITLKKIAENAVNNRIFGAVITVPAYFNDIQRQFTKNAAKLAGLNVLRLLNEPTSAAIAYKLDKNIFEGIFAVYDLGGGTFDISILKFKNGVFKVLSVGGDSNLGGDDFDYCLFSWIVKNAFLKKLSYKDVNILMIKSREIKELLSYQSSVKLNVKLSDKKIVNITIDMKQFFTITQHLVNRTILLSSKALMDANLTIKDINNVILVGGSTRMKHIHEGVSNFFKTTLLTSIDPDKAVVFGAAIQANFLSGNRGIDDNFLLLDVIPLSLGIETIGGLVEKIIFRNTTIPCSYSGEFTTFKDNQTAIAIKVVQGEDELVKNCQVLANFELRDIPPMPAGRARIKVTYQVDADGLLSIFAYEKISGKKKFITIKPFYNMNLDEIKSNLKDK</sequence>
<organism evidence="5 7">
    <name type="scientific">Diaphorina citri</name>
    <name type="common">Asian citrus psyllid</name>
    <dbReference type="NCBI Taxonomy" id="121845"/>
    <lineage>
        <taxon>Eukaryota</taxon>
        <taxon>Metazoa</taxon>
        <taxon>Ecdysozoa</taxon>
        <taxon>Arthropoda</taxon>
        <taxon>Hexapoda</taxon>
        <taxon>Insecta</taxon>
        <taxon>Pterygota</taxon>
        <taxon>Neoptera</taxon>
        <taxon>Paraneoptera</taxon>
        <taxon>Hemiptera</taxon>
        <taxon>Sternorrhyncha</taxon>
        <taxon>Psylloidea</taxon>
        <taxon>Psyllidae</taxon>
        <taxon>Diaphorininae</taxon>
        <taxon>Diaphorina</taxon>
    </lineage>
</organism>
<dbReference type="GO" id="GO:0005524">
    <property type="term" value="F:ATP binding"/>
    <property type="evidence" value="ECO:0007669"/>
    <property type="project" value="UniProtKB-KW"/>
</dbReference>
<reference evidence="6 7" key="1">
    <citation type="submission" date="2025-04" db="UniProtKB">
        <authorList>
            <consortium name="RefSeq"/>
        </authorList>
    </citation>
    <scope>IDENTIFICATION</scope>
</reference>
<dbReference type="Gene3D" id="3.90.640.10">
    <property type="entry name" value="Actin, Chain A, domain 4"/>
    <property type="match status" value="1"/>
</dbReference>
<dbReference type="GeneID" id="108253208"/>
<evidence type="ECO:0000313" key="5">
    <source>
        <dbReference type="Proteomes" id="UP000079169"/>
    </source>
</evidence>
<dbReference type="NCBIfam" id="NF003520">
    <property type="entry name" value="PRK05183.1"/>
    <property type="match status" value="1"/>
</dbReference>
<gene>
    <name evidence="7" type="primary">LOC108253208</name>
    <name evidence="6" type="synonym">LOC108253207</name>
    <name evidence="8" type="synonym">LOC108253508</name>
</gene>
<dbReference type="PANTHER" id="PTHR19375">
    <property type="entry name" value="HEAT SHOCK PROTEIN 70KDA"/>
    <property type="match status" value="1"/>
</dbReference>
<dbReference type="AlphaFoldDB" id="A0A1S4EJA0"/>
<name>A0A1S4EJA0_DIACI</name>
<evidence type="ECO:0000256" key="4">
    <source>
        <dbReference type="RuleBase" id="RU003322"/>
    </source>
</evidence>
<dbReference type="RefSeq" id="XP_017302233.1">
    <property type="nucleotide sequence ID" value="XM_017446744.2"/>
</dbReference>
<dbReference type="PROSITE" id="PS00329">
    <property type="entry name" value="HSP70_2"/>
    <property type="match status" value="1"/>
</dbReference>
<proteinExistence type="inferred from homology"/>
<dbReference type="Gene3D" id="3.30.420.40">
    <property type="match status" value="2"/>
</dbReference>
<keyword evidence="3 4" id="KW-0067">ATP-binding</keyword>
<dbReference type="KEGG" id="dci:108253508"/>
<dbReference type="Pfam" id="PF00012">
    <property type="entry name" value="HSP70"/>
    <property type="match status" value="1"/>
</dbReference>
<dbReference type="SUPFAM" id="SSF53067">
    <property type="entry name" value="Actin-like ATPase domain"/>
    <property type="match status" value="2"/>
</dbReference>
<comment type="similarity">
    <text evidence="1 4">Belongs to the heat shock protein 70 family.</text>
</comment>
<dbReference type="RefSeq" id="XP_017303093.1">
    <property type="nucleotide sequence ID" value="XM_017447604.2"/>
</dbReference>
<evidence type="ECO:0000256" key="2">
    <source>
        <dbReference type="ARBA" id="ARBA00022741"/>
    </source>
</evidence>
<evidence type="ECO:0000256" key="3">
    <source>
        <dbReference type="ARBA" id="ARBA00022840"/>
    </source>
</evidence>
<dbReference type="PRINTS" id="PR00301">
    <property type="entry name" value="HEATSHOCK70"/>
</dbReference>
<accession>A0A1S4EJA0</accession>
<dbReference type="InterPro" id="IPR043129">
    <property type="entry name" value="ATPase_NBD"/>
</dbReference>
<evidence type="ECO:0000256" key="1">
    <source>
        <dbReference type="ARBA" id="ARBA00007381"/>
    </source>
</evidence>
<dbReference type="SUPFAM" id="SSF100920">
    <property type="entry name" value="Heat shock protein 70kD (HSP70), peptide-binding domain"/>
    <property type="match status" value="1"/>
</dbReference>
<dbReference type="GeneID" id="108253508"/>
<keyword evidence="5" id="KW-1185">Reference proteome</keyword>
<dbReference type="KEGG" id="dci:108253207"/>
<keyword evidence="2 4" id="KW-0547">Nucleotide-binding</keyword>
<dbReference type="PaxDb" id="121845-A0A1S4EJA0"/>
<dbReference type="GO" id="GO:0140662">
    <property type="term" value="F:ATP-dependent protein folding chaperone"/>
    <property type="evidence" value="ECO:0007669"/>
    <property type="project" value="InterPro"/>
</dbReference>
<dbReference type="Proteomes" id="UP000079169">
    <property type="component" value="Unplaced"/>
</dbReference>
<dbReference type="RefSeq" id="XP_017302232.1">
    <property type="nucleotide sequence ID" value="XM_017446743.2"/>
</dbReference>
<dbReference type="InterPro" id="IPR018181">
    <property type="entry name" value="Heat_shock_70_CS"/>
</dbReference>
<dbReference type="Gene3D" id="2.60.34.10">
    <property type="entry name" value="Substrate Binding Domain Of DNAk, Chain A, domain 1"/>
    <property type="match status" value="1"/>
</dbReference>
<dbReference type="KEGG" id="dci:108253208"/>
<evidence type="ECO:0000313" key="8">
    <source>
        <dbReference type="RefSeq" id="XP_017303093.1"/>
    </source>
</evidence>